<dbReference type="InterPro" id="IPR001969">
    <property type="entry name" value="Aspartic_peptidase_AS"/>
</dbReference>
<dbReference type="PANTHER" id="PTHR47966:SF57">
    <property type="entry name" value="PEPTIDASE A1 DOMAIN-CONTAINING PROTEIN"/>
    <property type="match status" value="1"/>
</dbReference>
<keyword evidence="7" id="KW-1185">Reference proteome</keyword>
<dbReference type="PRINTS" id="PR00792">
    <property type="entry name" value="PEPSIN"/>
</dbReference>
<dbReference type="InterPro" id="IPR033121">
    <property type="entry name" value="PEPTIDASE_A1"/>
</dbReference>
<dbReference type="EC" id="3.4.23.5" evidence="6"/>
<gene>
    <name evidence="6" type="ORF">GLX27_000216</name>
</gene>
<evidence type="ECO:0000259" key="5">
    <source>
        <dbReference type="PROSITE" id="PS51767"/>
    </source>
</evidence>
<name>A0ABY8EIH7_MALFU</name>
<proteinExistence type="inferred from homology"/>
<accession>A0ABY8EIH7</accession>
<evidence type="ECO:0000256" key="3">
    <source>
        <dbReference type="RuleBase" id="RU000454"/>
    </source>
</evidence>
<dbReference type="Pfam" id="PF00026">
    <property type="entry name" value="Asp"/>
    <property type="match status" value="1"/>
</dbReference>
<feature type="chain" id="PRO_5045505229" evidence="4">
    <location>
        <begin position="21"/>
        <end position="394"/>
    </location>
</feature>
<protein>
    <submittedName>
        <fullName evidence="6">Cathepsin D</fullName>
        <ecNumber evidence="6">3.4.23.5</ecNumber>
    </submittedName>
</protein>
<evidence type="ECO:0000313" key="6">
    <source>
        <dbReference type="EMBL" id="WFD45595.1"/>
    </source>
</evidence>
<dbReference type="SUPFAM" id="SSF50630">
    <property type="entry name" value="Acid proteases"/>
    <property type="match status" value="1"/>
</dbReference>
<feature type="signal peptide" evidence="4">
    <location>
        <begin position="1"/>
        <end position="20"/>
    </location>
</feature>
<reference evidence="6 7" key="1">
    <citation type="journal article" date="2020" name="Elife">
        <title>Loss of centromere function drives karyotype evolution in closely related Malassezia species.</title>
        <authorList>
            <person name="Sankaranarayanan S.R."/>
            <person name="Ianiri G."/>
            <person name="Coelho M.A."/>
            <person name="Reza M.H."/>
            <person name="Thimmappa B.C."/>
            <person name="Ganguly P."/>
            <person name="Vadnala R.N."/>
            <person name="Sun S."/>
            <person name="Siddharthan R."/>
            <person name="Tellgren-Roth C."/>
            <person name="Dawson T.L."/>
            <person name="Heitman J."/>
            <person name="Sanyal K."/>
        </authorList>
    </citation>
    <scope>NUCLEOTIDE SEQUENCE [LARGE SCALE GENOMIC DNA]</scope>
    <source>
        <strain evidence="6">CBS14141</strain>
    </source>
</reference>
<dbReference type="CDD" id="cd05471">
    <property type="entry name" value="pepsin_like"/>
    <property type="match status" value="1"/>
</dbReference>
<dbReference type="GO" id="GO:0004190">
    <property type="term" value="F:aspartic-type endopeptidase activity"/>
    <property type="evidence" value="ECO:0007669"/>
    <property type="project" value="UniProtKB-EC"/>
</dbReference>
<evidence type="ECO:0000256" key="4">
    <source>
        <dbReference type="SAM" id="SignalP"/>
    </source>
</evidence>
<dbReference type="InterPro" id="IPR034164">
    <property type="entry name" value="Pepsin-like_dom"/>
</dbReference>
<keyword evidence="3" id="KW-0645">Protease</keyword>
<dbReference type="PROSITE" id="PS51767">
    <property type="entry name" value="PEPTIDASE_A1"/>
    <property type="match status" value="1"/>
</dbReference>
<dbReference type="Gene3D" id="2.40.70.10">
    <property type="entry name" value="Acid Proteases"/>
    <property type="match status" value="2"/>
</dbReference>
<dbReference type="EMBL" id="CP046234">
    <property type="protein sequence ID" value="WFD45595.1"/>
    <property type="molecule type" value="Genomic_DNA"/>
</dbReference>
<keyword evidence="4" id="KW-0732">Signal</keyword>
<keyword evidence="2 3" id="KW-0064">Aspartyl protease</keyword>
<dbReference type="PROSITE" id="PS00141">
    <property type="entry name" value="ASP_PROTEASE"/>
    <property type="match status" value="1"/>
</dbReference>
<dbReference type="PANTHER" id="PTHR47966">
    <property type="entry name" value="BETA-SITE APP-CLEAVING ENZYME, ISOFORM A-RELATED"/>
    <property type="match status" value="1"/>
</dbReference>
<organism evidence="6 7">
    <name type="scientific">Malassezia furfur</name>
    <name type="common">Pityriasis versicolor infection agent</name>
    <name type="synonym">Pityrosporum furfur</name>
    <dbReference type="NCBI Taxonomy" id="55194"/>
    <lineage>
        <taxon>Eukaryota</taxon>
        <taxon>Fungi</taxon>
        <taxon>Dikarya</taxon>
        <taxon>Basidiomycota</taxon>
        <taxon>Ustilaginomycotina</taxon>
        <taxon>Malasseziomycetes</taxon>
        <taxon>Malasseziales</taxon>
        <taxon>Malasseziaceae</taxon>
        <taxon>Malassezia</taxon>
    </lineage>
</organism>
<feature type="domain" description="Peptidase A1" evidence="5">
    <location>
        <begin position="104"/>
        <end position="391"/>
    </location>
</feature>
<keyword evidence="3 6" id="KW-0378">Hydrolase</keyword>
<dbReference type="InterPro" id="IPR021109">
    <property type="entry name" value="Peptidase_aspartic_dom_sf"/>
</dbReference>
<dbReference type="Proteomes" id="UP000818624">
    <property type="component" value="Chromosome 1"/>
</dbReference>
<comment type="similarity">
    <text evidence="1 3">Belongs to the peptidase A1 family.</text>
</comment>
<dbReference type="InterPro" id="IPR001461">
    <property type="entry name" value="Aspartic_peptidase_A1"/>
</dbReference>
<evidence type="ECO:0000256" key="2">
    <source>
        <dbReference type="ARBA" id="ARBA00022750"/>
    </source>
</evidence>
<evidence type="ECO:0000256" key="1">
    <source>
        <dbReference type="ARBA" id="ARBA00007447"/>
    </source>
</evidence>
<evidence type="ECO:0000313" key="7">
    <source>
        <dbReference type="Proteomes" id="UP000818624"/>
    </source>
</evidence>
<sequence length="394" mass="42498">MQLSLKFVTGLLLATSAVFAAQDDIEVNLHRRNSFITAGNQLNVEAFAKHLLNVNNKYKDALENFKRNMGHDHPLLSILLNGIKRNNGGQGSLPLTDVQSELLWSGDVTFGGQTFGMDFDTGSSDSLANPGAYNPRKSSTSKNTWSSFSAAYGDGTQARGLVYTDDFEIAGLKAKNVAIGHSFTKFIEDQEPAQGIAGMAFPSIQTFPKQYKPFFESLKEQKAVKSGVFQFTLKAGKGSTLTLGGIDSSKYKGKVTYVDVDPSQGFWITDAKVNGHGIKAIIDSGSTIITGPTSQVRSVVQNIKGMNAFNQDGTLMYTYDCNSTPNVTISIGGTPFKLGKNQLSYGRANGQCVLPIAGQDGLPLNAWIVGDTFFQSVSVIFDTDKNRMGFATQA</sequence>